<name>A0A834U2J2_9FABA</name>
<accession>A0A834U2J2</accession>
<protein>
    <submittedName>
        <fullName evidence="1">Uncharacterized protein</fullName>
    </submittedName>
</protein>
<gene>
    <name evidence="1" type="ORF">G2W53_013538</name>
</gene>
<comment type="caution">
    <text evidence="1">The sequence shown here is derived from an EMBL/GenBank/DDBJ whole genome shotgun (WGS) entry which is preliminary data.</text>
</comment>
<reference evidence="1" key="1">
    <citation type="submission" date="2020-09" db="EMBL/GenBank/DDBJ databases">
        <title>Genome-Enabled Discovery of Anthraquinone Biosynthesis in Senna tora.</title>
        <authorList>
            <person name="Kang S.-H."/>
            <person name="Pandey R.P."/>
            <person name="Lee C.-M."/>
            <person name="Sim J.-S."/>
            <person name="Jeong J.-T."/>
            <person name="Choi B.-S."/>
            <person name="Jung M."/>
            <person name="Ginzburg D."/>
            <person name="Zhao K."/>
            <person name="Won S.Y."/>
            <person name="Oh T.-J."/>
            <person name="Yu Y."/>
            <person name="Kim N.-H."/>
            <person name="Lee O.R."/>
            <person name="Lee T.-H."/>
            <person name="Bashyal P."/>
            <person name="Kim T.-S."/>
            <person name="Lee W.-H."/>
            <person name="Kawkins C."/>
            <person name="Kim C.-K."/>
            <person name="Kim J.S."/>
            <person name="Ahn B.O."/>
            <person name="Rhee S.Y."/>
            <person name="Sohng J.K."/>
        </authorList>
    </citation>
    <scope>NUCLEOTIDE SEQUENCE</scope>
    <source>
        <tissue evidence="1">Leaf</tissue>
    </source>
</reference>
<proteinExistence type="predicted"/>
<evidence type="ECO:0000313" key="1">
    <source>
        <dbReference type="EMBL" id="KAF7831205.1"/>
    </source>
</evidence>
<dbReference type="Proteomes" id="UP000634136">
    <property type="component" value="Unassembled WGS sequence"/>
</dbReference>
<organism evidence="1 2">
    <name type="scientific">Senna tora</name>
    <dbReference type="NCBI Taxonomy" id="362788"/>
    <lineage>
        <taxon>Eukaryota</taxon>
        <taxon>Viridiplantae</taxon>
        <taxon>Streptophyta</taxon>
        <taxon>Embryophyta</taxon>
        <taxon>Tracheophyta</taxon>
        <taxon>Spermatophyta</taxon>
        <taxon>Magnoliopsida</taxon>
        <taxon>eudicotyledons</taxon>
        <taxon>Gunneridae</taxon>
        <taxon>Pentapetalae</taxon>
        <taxon>rosids</taxon>
        <taxon>fabids</taxon>
        <taxon>Fabales</taxon>
        <taxon>Fabaceae</taxon>
        <taxon>Caesalpinioideae</taxon>
        <taxon>Cassia clade</taxon>
        <taxon>Senna</taxon>
    </lineage>
</organism>
<dbReference type="AlphaFoldDB" id="A0A834U2J2"/>
<keyword evidence="2" id="KW-1185">Reference proteome</keyword>
<dbReference type="EMBL" id="JAAIUW010000005">
    <property type="protein sequence ID" value="KAF7831205.1"/>
    <property type="molecule type" value="Genomic_DNA"/>
</dbReference>
<sequence length="147" mass="16865">MFLMLRSFVMESPKFCSDRVSHSNILTKANFKQTMRIGSNGNPQDRLRNERLSFENKEIPKLSDSKADKAVDGIPSKVFYGSVFIHAIFLQPLQYMVGKEILRDRDLGPYPRDDRAVPNNLLEPILPVSAIFAFLHIVHTKLKAFRD</sequence>
<evidence type="ECO:0000313" key="2">
    <source>
        <dbReference type="Proteomes" id="UP000634136"/>
    </source>
</evidence>